<organism evidence="5 6">
    <name type="scientific">Acaromyces ingoldii</name>
    <dbReference type="NCBI Taxonomy" id="215250"/>
    <lineage>
        <taxon>Eukaryota</taxon>
        <taxon>Fungi</taxon>
        <taxon>Dikarya</taxon>
        <taxon>Basidiomycota</taxon>
        <taxon>Ustilaginomycotina</taxon>
        <taxon>Exobasidiomycetes</taxon>
        <taxon>Exobasidiales</taxon>
        <taxon>Cryptobasidiaceae</taxon>
        <taxon>Acaromyces</taxon>
    </lineage>
</organism>
<accession>A0A316YXJ1</accession>
<dbReference type="STRING" id="215250.A0A316YXJ1"/>
<evidence type="ECO:0000313" key="6">
    <source>
        <dbReference type="Proteomes" id="UP000245768"/>
    </source>
</evidence>
<dbReference type="EMBL" id="KZ819634">
    <property type="protein sequence ID" value="PWN93901.1"/>
    <property type="molecule type" value="Genomic_DNA"/>
</dbReference>
<keyword evidence="3" id="KW-0539">Nucleus</keyword>
<evidence type="ECO:0000256" key="2">
    <source>
        <dbReference type="ARBA" id="ARBA00008352"/>
    </source>
</evidence>
<dbReference type="InParanoid" id="A0A316YXJ1"/>
<reference evidence="5 6" key="1">
    <citation type="journal article" date="2018" name="Mol. Biol. Evol.">
        <title>Broad Genomic Sampling Reveals a Smut Pathogenic Ancestry of the Fungal Clade Ustilaginomycotina.</title>
        <authorList>
            <person name="Kijpornyongpan T."/>
            <person name="Mondo S.J."/>
            <person name="Barry K."/>
            <person name="Sandor L."/>
            <person name="Lee J."/>
            <person name="Lipzen A."/>
            <person name="Pangilinan J."/>
            <person name="LaButti K."/>
            <person name="Hainaut M."/>
            <person name="Henrissat B."/>
            <person name="Grigoriev I.V."/>
            <person name="Spatafora J.W."/>
            <person name="Aime M.C."/>
        </authorList>
    </citation>
    <scope>NUCLEOTIDE SEQUENCE [LARGE SCALE GENOMIC DNA]</scope>
    <source>
        <strain evidence="5 6">MCA 4198</strain>
    </source>
</reference>
<dbReference type="RefSeq" id="XP_025381099.1">
    <property type="nucleotide sequence ID" value="XM_025520671.1"/>
</dbReference>
<comment type="similarity">
    <text evidence="2">Belongs to the eukaryotic RPC7 RNA polymerase subunit family.</text>
</comment>
<dbReference type="OrthoDB" id="10602370at2759"/>
<feature type="compositionally biased region" description="Acidic residues" evidence="4">
    <location>
        <begin position="153"/>
        <end position="171"/>
    </location>
</feature>
<dbReference type="InterPro" id="IPR024661">
    <property type="entry name" value="RNA_pol_III_Rpc31"/>
</dbReference>
<feature type="compositionally biased region" description="Basic and acidic residues" evidence="4">
    <location>
        <begin position="110"/>
        <end position="121"/>
    </location>
</feature>
<dbReference type="Pfam" id="PF11705">
    <property type="entry name" value="RNA_pol_3_Rpc31"/>
    <property type="match status" value="1"/>
</dbReference>
<name>A0A316YXJ1_9BASI</name>
<feature type="compositionally biased region" description="Acidic residues" evidence="4">
    <location>
        <begin position="178"/>
        <end position="195"/>
    </location>
</feature>
<dbReference type="GO" id="GO:0005634">
    <property type="term" value="C:nucleus"/>
    <property type="evidence" value="ECO:0007669"/>
    <property type="project" value="UniProtKB-SubCell"/>
</dbReference>
<proteinExistence type="inferred from homology"/>
<sequence length="195" mass="22518">MGAFTWAELAKMDKEPSKAYPPMEEKPVLSPATPFEERAVALQLKFLSEQRYTSWWPVEEEKRRREVPRFSDRYHRDNAKNGSQSLKIREAAYMQREAFPRGLWKAFMDGEDKKADGKRSDGAGPSKKRTDWKRMLERLETGGEAPPDRSPSPDEEEPMDDYEDEEEDDYADNYFDNGEGDDIEDEGGGGEAEYD</sequence>
<evidence type="ECO:0000313" key="5">
    <source>
        <dbReference type="EMBL" id="PWN93901.1"/>
    </source>
</evidence>
<feature type="compositionally biased region" description="Basic and acidic residues" evidence="4">
    <location>
        <begin position="128"/>
        <end position="141"/>
    </location>
</feature>
<dbReference type="GO" id="GO:0006383">
    <property type="term" value="P:transcription by RNA polymerase III"/>
    <property type="evidence" value="ECO:0007669"/>
    <property type="project" value="InterPro"/>
</dbReference>
<evidence type="ECO:0000256" key="3">
    <source>
        <dbReference type="ARBA" id="ARBA00023242"/>
    </source>
</evidence>
<evidence type="ECO:0000256" key="1">
    <source>
        <dbReference type="ARBA" id="ARBA00004123"/>
    </source>
</evidence>
<dbReference type="GeneID" id="37042587"/>
<keyword evidence="6" id="KW-1185">Reference proteome</keyword>
<dbReference type="Proteomes" id="UP000245768">
    <property type="component" value="Unassembled WGS sequence"/>
</dbReference>
<comment type="subcellular location">
    <subcellularLocation>
        <location evidence="1">Nucleus</location>
    </subcellularLocation>
</comment>
<protein>
    <recommendedName>
        <fullName evidence="7">DNA-directed RNA polymerase III subunit</fullName>
    </recommendedName>
</protein>
<gene>
    <name evidence="5" type="ORF">FA10DRAFT_264500</name>
</gene>
<feature type="region of interest" description="Disordered" evidence="4">
    <location>
        <begin position="110"/>
        <end position="195"/>
    </location>
</feature>
<evidence type="ECO:0008006" key="7">
    <source>
        <dbReference type="Google" id="ProtNLM"/>
    </source>
</evidence>
<evidence type="ECO:0000256" key="4">
    <source>
        <dbReference type="SAM" id="MobiDB-lite"/>
    </source>
</evidence>
<dbReference type="AlphaFoldDB" id="A0A316YXJ1"/>